<evidence type="ECO:0008006" key="4">
    <source>
        <dbReference type="Google" id="ProtNLM"/>
    </source>
</evidence>
<dbReference type="Pfam" id="PF13781">
    <property type="entry name" value="DoxX_3"/>
    <property type="match status" value="1"/>
</dbReference>
<evidence type="ECO:0000313" key="2">
    <source>
        <dbReference type="EMBL" id="MCX2978756.1"/>
    </source>
</evidence>
<gene>
    <name evidence="2" type="ORF">EYC82_15420</name>
</gene>
<keyword evidence="1" id="KW-1133">Transmembrane helix</keyword>
<evidence type="ECO:0000256" key="1">
    <source>
        <dbReference type="SAM" id="Phobius"/>
    </source>
</evidence>
<feature type="transmembrane region" description="Helical" evidence="1">
    <location>
        <begin position="105"/>
        <end position="124"/>
    </location>
</feature>
<keyword evidence="1" id="KW-0472">Membrane</keyword>
<dbReference type="Proteomes" id="UP001143304">
    <property type="component" value="Unassembled WGS sequence"/>
</dbReference>
<proteinExistence type="predicted"/>
<feature type="transmembrane region" description="Helical" evidence="1">
    <location>
        <begin position="81"/>
        <end position="99"/>
    </location>
</feature>
<protein>
    <recommendedName>
        <fullName evidence="4">DoxX-like family protein</fullName>
    </recommendedName>
</protein>
<sequence>MLLQLMRNDVVQVARYILGLSWIYQGFFPKLLTVAPLEKALTATMGFSDNLSLLVTRSAGILEIVFGIALIVFYKTRVLPMLSIVALFFLFIFVALQLPSLLTEAFNPVTTNFSLMALSYVLFVNARA</sequence>
<dbReference type="InterPro" id="IPR025695">
    <property type="entry name" value="DoxX-like"/>
</dbReference>
<accession>A0ABT3T8Z3</accession>
<organism evidence="2 3">
    <name type="scientific">Candidatus Marimicrobium litorale</name>
    <dbReference type="NCBI Taxonomy" id="2518991"/>
    <lineage>
        <taxon>Bacteria</taxon>
        <taxon>Pseudomonadati</taxon>
        <taxon>Pseudomonadota</taxon>
        <taxon>Gammaproteobacteria</taxon>
        <taxon>Cellvibrionales</taxon>
        <taxon>Halieaceae</taxon>
        <taxon>Marimicrobium</taxon>
    </lineage>
</organism>
<reference evidence="2" key="1">
    <citation type="submission" date="2019-02" db="EMBL/GenBank/DDBJ databases">
        <authorList>
            <person name="Li S.-H."/>
        </authorList>
    </citation>
    <scope>NUCLEOTIDE SEQUENCE</scope>
    <source>
        <strain evidence="2">IMCC11814</strain>
    </source>
</reference>
<keyword evidence="3" id="KW-1185">Reference proteome</keyword>
<evidence type="ECO:0000313" key="3">
    <source>
        <dbReference type="Proteomes" id="UP001143304"/>
    </source>
</evidence>
<name>A0ABT3T8Z3_9GAMM</name>
<feature type="transmembrane region" description="Helical" evidence="1">
    <location>
        <begin position="54"/>
        <end position="74"/>
    </location>
</feature>
<comment type="caution">
    <text evidence="2">The sequence shown here is derived from an EMBL/GenBank/DDBJ whole genome shotgun (WGS) entry which is preliminary data.</text>
</comment>
<dbReference type="EMBL" id="SHNO01000001">
    <property type="protein sequence ID" value="MCX2978756.1"/>
    <property type="molecule type" value="Genomic_DNA"/>
</dbReference>
<keyword evidence="1" id="KW-0812">Transmembrane</keyword>